<evidence type="ECO:0000256" key="3">
    <source>
        <dbReference type="ARBA" id="ARBA00023136"/>
    </source>
</evidence>
<keyword evidence="6" id="KW-0393">Immunoglobulin domain</keyword>
<comment type="subcellular location">
    <subcellularLocation>
        <location evidence="1">Membrane</location>
    </subcellularLocation>
</comment>
<dbReference type="InterPro" id="IPR007110">
    <property type="entry name" value="Ig-like_dom"/>
</dbReference>
<dbReference type="SMART" id="SM00406">
    <property type="entry name" value="IGv"/>
    <property type="match status" value="1"/>
</dbReference>
<dbReference type="Gene3D" id="2.60.40.10">
    <property type="entry name" value="Immunoglobulins"/>
    <property type="match status" value="1"/>
</dbReference>
<keyword evidence="2" id="KW-0732">Signal</keyword>
<evidence type="ECO:0000259" key="8">
    <source>
        <dbReference type="PROSITE" id="PS50835"/>
    </source>
</evidence>
<dbReference type="SUPFAM" id="SSF48726">
    <property type="entry name" value="Immunoglobulin"/>
    <property type="match status" value="1"/>
</dbReference>
<keyword evidence="7" id="KW-0812">Transmembrane</keyword>
<dbReference type="InterPro" id="IPR013106">
    <property type="entry name" value="Ig_V-set"/>
</dbReference>
<evidence type="ECO:0000313" key="10">
    <source>
        <dbReference type="Proteomes" id="UP000261420"/>
    </source>
</evidence>
<dbReference type="OMA" id="WTFFITL"/>
<dbReference type="PANTHER" id="PTHR24100">
    <property type="entry name" value="BUTYROPHILIN"/>
    <property type="match status" value="1"/>
</dbReference>
<dbReference type="Ensembl" id="ENSSDUT00000033657.1">
    <property type="protein sequence ID" value="ENSSDUP00000033093.1"/>
    <property type="gene ID" value="ENSSDUG00000023771.1"/>
</dbReference>
<keyword evidence="10" id="KW-1185">Reference proteome</keyword>
<evidence type="ECO:0000256" key="5">
    <source>
        <dbReference type="ARBA" id="ARBA00023180"/>
    </source>
</evidence>
<dbReference type="GO" id="GO:1903037">
    <property type="term" value="P:regulation of leukocyte cell-cell adhesion"/>
    <property type="evidence" value="ECO:0007669"/>
    <property type="project" value="UniProtKB-ARBA"/>
</dbReference>
<dbReference type="AlphaFoldDB" id="A0A3B4U6L3"/>
<evidence type="ECO:0000256" key="7">
    <source>
        <dbReference type="SAM" id="Phobius"/>
    </source>
</evidence>
<dbReference type="InterPro" id="IPR050504">
    <property type="entry name" value="IgSF_BTN/MOG"/>
</dbReference>
<reference evidence="9" key="1">
    <citation type="submission" date="2025-05" db="UniProtKB">
        <authorList>
            <consortium name="Ensembl"/>
        </authorList>
    </citation>
    <scope>IDENTIFICATION</scope>
</reference>
<evidence type="ECO:0000256" key="1">
    <source>
        <dbReference type="ARBA" id="ARBA00004370"/>
    </source>
</evidence>
<keyword evidence="4" id="KW-1015">Disulfide bond</keyword>
<dbReference type="GeneTree" id="ENSGT01050000244843"/>
<dbReference type="InterPro" id="IPR013783">
    <property type="entry name" value="Ig-like_fold"/>
</dbReference>
<feature type="domain" description="Ig-like" evidence="8">
    <location>
        <begin position="36"/>
        <end position="145"/>
    </location>
</feature>
<organism evidence="9 10">
    <name type="scientific">Seriola dumerili</name>
    <name type="common">Greater amberjack</name>
    <name type="synonym">Caranx dumerili</name>
    <dbReference type="NCBI Taxonomy" id="41447"/>
    <lineage>
        <taxon>Eukaryota</taxon>
        <taxon>Metazoa</taxon>
        <taxon>Chordata</taxon>
        <taxon>Craniata</taxon>
        <taxon>Vertebrata</taxon>
        <taxon>Euteleostomi</taxon>
        <taxon>Actinopterygii</taxon>
        <taxon>Neopterygii</taxon>
        <taxon>Teleostei</taxon>
        <taxon>Neoteleostei</taxon>
        <taxon>Acanthomorphata</taxon>
        <taxon>Carangaria</taxon>
        <taxon>Carangiformes</taxon>
        <taxon>Carangidae</taxon>
        <taxon>Seriola</taxon>
    </lineage>
</organism>
<dbReference type="Pfam" id="PF07686">
    <property type="entry name" value="V-set"/>
    <property type="match status" value="1"/>
</dbReference>
<protein>
    <recommendedName>
        <fullName evidence="8">Ig-like domain-containing protein</fullName>
    </recommendedName>
</protein>
<sequence length="145" mass="16117">MMLSLNDGLSLKSKLSSFRALVYHLTVILLLLCVFPGEFQVVGPSQPIVALVGDDVILPCHVQPAADVVSQSVEWGRLDLEPKFVHVWHQGQNFMVNQHSSYKGRTSLSTEKLMQGDLSLKLSAVKHSDNGRYRCLMSCLKHPCV</sequence>
<dbReference type="InterPro" id="IPR036179">
    <property type="entry name" value="Ig-like_dom_sf"/>
</dbReference>
<evidence type="ECO:0000256" key="2">
    <source>
        <dbReference type="ARBA" id="ARBA00022729"/>
    </source>
</evidence>
<dbReference type="FunFam" id="2.60.40.10:FF:000142">
    <property type="entry name" value="V-set domain-containing T-cell activation inhibitor 1"/>
    <property type="match status" value="1"/>
</dbReference>
<name>A0A3B4U6L3_SERDU</name>
<accession>A0A3B4U6L3</accession>
<dbReference type="Ensembl" id="ENSSDUT00000014091.1">
    <property type="protein sequence ID" value="ENSSDUP00000013833.1"/>
    <property type="gene ID" value="ENSSDUG00000010072.1"/>
</dbReference>
<evidence type="ECO:0000256" key="4">
    <source>
        <dbReference type="ARBA" id="ARBA00023157"/>
    </source>
</evidence>
<dbReference type="PROSITE" id="PS50835">
    <property type="entry name" value="IG_LIKE"/>
    <property type="match status" value="1"/>
</dbReference>
<dbReference type="GO" id="GO:0050863">
    <property type="term" value="P:regulation of T cell activation"/>
    <property type="evidence" value="ECO:0007669"/>
    <property type="project" value="UniProtKB-ARBA"/>
</dbReference>
<keyword evidence="3 7" id="KW-0472">Membrane</keyword>
<keyword evidence="5" id="KW-0325">Glycoprotein</keyword>
<keyword evidence="7" id="KW-1133">Transmembrane helix</keyword>
<evidence type="ECO:0000313" key="9">
    <source>
        <dbReference type="Ensembl" id="ENSSDUP00000013833.1"/>
    </source>
</evidence>
<proteinExistence type="predicted"/>
<feature type="transmembrane region" description="Helical" evidence="7">
    <location>
        <begin position="21"/>
        <end position="39"/>
    </location>
</feature>
<evidence type="ECO:0000256" key="6">
    <source>
        <dbReference type="ARBA" id="ARBA00023319"/>
    </source>
</evidence>
<dbReference type="Proteomes" id="UP000261420">
    <property type="component" value="Unplaced"/>
</dbReference>
<dbReference type="GO" id="GO:0016020">
    <property type="term" value="C:membrane"/>
    <property type="evidence" value="ECO:0007669"/>
    <property type="project" value="UniProtKB-SubCell"/>
</dbReference>